<dbReference type="RefSeq" id="WP_060241372.1">
    <property type="nucleotide sequence ID" value="NZ_LPJR01000028.1"/>
</dbReference>
<proteinExistence type="predicted"/>
<evidence type="ECO:0000256" key="2">
    <source>
        <dbReference type="PROSITE-ProRule" id="PRU00169"/>
    </source>
</evidence>
<dbReference type="GO" id="GO:0006355">
    <property type="term" value="P:regulation of DNA-templated transcription"/>
    <property type="evidence" value="ECO:0007669"/>
    <property type="project" value="InterPro"/>
</dbReference>
<keyword evidence="2" id="KW-0597">Phosphoprotein</keyword>
<dbReference type="Gene3D" id="3.40.50.2300">
    <property type="match status" value="1"/>
</dbReference>
<dbReference type="InterPro" id="IPR016032">
    <property type="entry name" value="Sig_transdc_resp-reg_C-effctor"/>
</dbReference>
<dbReference type="SUPFAM" id="SSF52172">
    <property type="entry name" value="CheY-like"/>
    <property type="match status" value="1"/>
</dbReference>
<dbReference type="PRINTS" id="PR00038">
    <property type="entry name" value="HTHLUXR"/>
</dbReference>
<dbReference type="PROSITE" id="PS50110">
    <property type="entry name" value="RESPONSE_REGULATORY"/>
    <property type="match status" value="1"/>
</dbReference>
<feature type="domain" description="Response regulatory" evidence="4">
    <location>
        <begin position="7"/>
        <end position="126"/>
    </location>
</feature>
<dbReference type="InterPro" id="IPR001789">
    <property type="entry name" value="Sig_transdc_resp-reg_receiver"/>
</dbReference>
<dbReference type="GO" id="GO:0000160">
    <property type="term" value="P:phosphorelay signal transduction system"/>
    <property type="evidence" value="ECO:0007669"/>
    <property type="project" value="InterPro"/>
</dbReference>
<dbReference type="PROSITE" id="PS50043">
    <property type="entry name" value="HTH_LUXR_2"/>
    <property type="match status" value="1"/>
</dbReference>
<protein>
    <submittedName>
        <fullName evidence="5">Helix-turn-helix transcriptional regulator</fullName>
    </submittedName>
</protein>
<evidence type="ECO:0000256" key="1">
    <source>
        <dbReference type="ARBA" id="ARBA00023125"/>
    </source>
</evidence>
<dbReference type="AlphaFoldDB" id="A0A132EHV0"/>
<dbReference type="PANTHER" id="PTHR43214">
    <property type="entry name" value="TWO-COMPONENT RESPONSE REGULATOR"/>
    <property type="match status" value="1"/>
</dbReference>
<dbReference type="SUPFAM" id="SSF46894">
    <property type="entry name" value="C-terminal effector domain of the bipartite response regulators"/>
    <property type="match status" value="1"/>
</dbReference>
<name>A0A132EHV0_9BURK</name>
<dbReference type="GO" id="GO:0003677">
    <property type="term" value="F:DNA binding"/>
    <property type="evidence" value="ECO:0007669"/>
    <property type="project" value="UniProtKB-KW"/>
</dbReference>
<dbReference type="SMART" id="SM00421">
    <property type="entry name" value="HTH_LUXR"/>
    <property type="match status" value="1"/>
</dbReference>
<evidence type="ECO:0000259" key="4">
    <source>
        <dbReference type="PROSITE" id="PS50110"/>
    </source>
</evidence>
<gene>
    <name evidence="5" type="ORF">WT56_14320</name>
</gene>
<dbReference type="Gene3D" id="1.10.10.10">
    <property type="entry name" value="Winged helix-like DNA-binding domain superfamily/Winged helix DNA-binding domain"/>
    <property type="match status" value="1"/>
</dbReference>
<evidence type="ECO:0000259" key="3">
    <source>
        <dbReference type="PROSITE" id="PS50043"/>
    </source>
</evidence>
<dbReference type="CDD" id="cd06170">
    <property type="entry name" value="LuxR_C_like"/>
    <property type="match status" value="1"/>
</dbReference>
<keyword evidence="1" id="KW-0238">DNA-binding</keyword>
<dbReference type="InterPro" id="IPR039420">
    <property type="entry name" value="WalR-like"/>
</dbReference>
<accession>A0A132EHV0</accession>
<feature type="domain" description="HTH luxR-type" evidence="3">
    <location>
        <begin position="145"/>
        <end position="209"/>
    </location>
</feature>
<dbReference type="Pfam" id="PF00196">
    <property type="entry name" value="GerE"/>
    <property type="match status" value="1"/>
</dbReference>
<dbReference type="EMBL" id="LPJR01000028">
    <property type="protein sequence ID" value="KWF30254.1"/>
    <property type="molecule type" value="Genomic_DNA"/>
</dbReference>
<dbReference type="PANTHER" id="PTHR43214:SF17">
    <property type="entry name" value="TRANSCRIPTIONAL REGULATORY PROTEIN RCSB"/>
    <property type="match status" value="1"/>
</dbReference>
<dbReference type="Proteomes" id="UP000062912">
    <property type="component" value="Unassembled WGS sequence"/>
</dbReference>
<dbReference type="OrthoDB" id="8585266at2"/>
<evidence type="ECO:0000313" key="6">
    <source>
        <dbReference type="Proteomes" id="UP000062912"/>
    </source>
</evidence>
<dbReference type="InterPro" id="IPR011006">
    <property type="entry name" value="CheY-like_superfamily"/>
</dbReference>
<evidence type="ECO:0000313" key="5">
    <source>
        <dbReference type="EMBL" id="KWF30254.1"/>
    </source>
</evidence>
<dbReference type="InterPro" id="IPR036388">
    <property type="entry name" value="WH-like_DNA-bd_sf"/>
</dbReference>
<organism evidence="5 6">
    <name type="scientific">Burkholderia pseudomultivorans</name>
    <dbReference type="NCBI Taxonomy" id="1207504"/>
    <lineage>
        <taxon>Bacteria</taxon>
        <taxon>Pseudomonadati</taxon>
        <taxon>Pseudomonadota</taxon>
        <taxon>Betaproteobacteria</taxon>
        <taxon>Burkholderiales</taxon>
        <taxon>Burkholderiaceae</taxon>
        <taxon>Burkholderia</taxon>
        <taxon>Burkholderia cepacia complex</taxon>
    </lineage>
</organism>
<dbReference type="InterPro" id="IPR000792">
    <property type="entry name" value="Tscrpt_reg_LuxR_C"/>
</dbReference>
<comment type="caution">
    <text evidence="5">The sequence shown here is derived from an EMBL/GenBank/DDBJ whole genome shotgun (WGS) entry which is preliminary data.</text>
</comment>
<sequence length="232" mass="24923">MGKFSVRTVFAYDWPLTLAGMEHIAASGSAIELVGVYSTTPELVASFGVVDCDVVLADYSMRGDRRFDGIALFQWLRRTRPDVGIVALVADESPVILRSILAYGGVSIVSKFDEVGHIVTAIHSGYSGGCYLSPLVRRAIESSCEGEPTKLSAREIEVIRLYLAGIPIKTIAERLNKGKQTVSAQKISAMKKLGVNNDVELVQHAAGLGLGLVPVRSGSARANARHVARPEE</sequence>
<feature type="modified residue" description="4-aspartylphosphate" evidence="2">
    <location>
        <position position="58"/>
    </location>
</feature>
<reference evidence="5 6" key="1">
    <citation type="submission" date="2015-11" db="EMBL/GenBank/DDBJ databases">
        <title>Expanding the genomic diversity of Burkholderia species for the development of highly accurate diagnostics.</title>
        <authorList>
            <person name="Sahl J."/>
            <person name="Keim P."/>
            <person name="Wagner D."/>
        </authorList>
    </citation>
    <scope>NUCLEOTIDE SEQUENCE [LARGE SCALE GENOMIC DNA]</scope>
    <source>
        <strain evidence="5 6">MSMB368WGS</strain>
    </source>
</reference>